<reference evidence="3 4" key="1">
    <citation type="submission" date="2024-11" db="EMBL/GenBank/DDBJ databases">
        <title>Adaptive evolution of stress response genes in parasites aligns with host niche diversity.</title>
        <authorList>
            <person name="Hahn C."/>
            <person name="Resl P."/>
        </authorList>
    </citation>
    <scope>NUCLEOTIDE SEQUENCE [LARGE SCALE GENOMIC DNA]</scope>
    <source>
        <strain evidence="3">EGGRZ-B1_66</strain>
        <tissue evidence="3">Body</tissue>
    </source>
</reference>
<dbReference type="EMBL" id="JBJKFK010002074">
    <property type="protein sequence ID" value="KAL3311678.1"/>
    <property type="molecule type" value="Genomic_DNA"/>
</dbReference>
<dbReference type="SMART" id="SM00174">
    <property type="entry name" value="RHO"/>
    <property type="match status" value="1"/>
</dbReference>
<evidence type="ECO:0000256" key="1">
    <source>
        <dbReference type="ARBA" id="ARBA00022741"/>
    </source>
</evidence>
<dbReference type="PROSITE" id="PS51421">
    <property type="entry name" value="RAS"/>
    <property type="match status" value="1"/>
</dbReference>
<gene>
    <name evidence="3" type="primary">RAB44</name>
    <name evidence="3" type="ORF">Ciccas_009739</name>
</gene>
<dbReference type="NCBIfam" id="TIGR00231">
    <property type="entry name" value="small_GTP"/>
    <property type="match status" value="1"/>
</dbReference>
<organism evidence="3 4">
    <name type="scientific">Cichlidogyrus casuarinus</name>
    <dbReference type="NCBI Taxonomy" id="1844966"/>
    <lineage>
        <taxon>Eukaryota</taxon>
        <taxon>Metazoa</taxon>
        <taxon>Spiralia</taxon>
        <taxon>Lophotrochozoa</taxon>
        <taxon>Platyhelminthes</taxon>
        <taxon>Monogenea</taxon>
        <taxon>Monopisthocotylea</taxon>
        <taxon>Dactylogyridea</taxon>
        <taxon>Ancyrocephalidae</taxon>
        <taxon>Cichlidogyrus</taxon>
    </lineage>
</organism>
<keyword evidence="1" id="KW-0547">Nucleotide-binding</keyword>
<dbReference type="FunFam" id="3.40.50.300:FF:001447">
    <property type="entry name" value="Ras-related protein Rab-1B"/>
    <property type="match status" value="1"/>
</dbReference>
<name>A0ABD2PW52_9PLAT</name>
<dbReference type="InterPro" id="IPR001806">
    <property type="entry name" value="Small_GTPase"/>
</dbReference>
<dbReference type="SUPFAM" id="SSF52540">
    <property type="entry name" value="P-loop containing nucleoside triphosphate hydrolases"/>
    <property type="match status" value="1"/>
</dbReference>
<evidence type="ECO:0000256" key="2">
    <source>
        <dbReference type="ARBA" id="ARBA00023134"/>
    </source>
</evidence>
<dbReference type="AlphaFoldDB" id="A0ABD2PW52"/>
<dbReference type="CDD" id="cd00154">
    <property type="entry name" value="Rab"/>
    <property type="match status" value="1"/>
</dbReference>
<dbReference type="InterPro" id="IPR027417">
    <property type="entry name" value="P-loop_NTPase"/>
</dbReference>
<dbReference type="GO" id="GO:0005525">
    <property type="term" value="F:GTP binding"/>
    <property type="evidence" value="ECO:0007669"/>
    <property type="project" value="UniProtKB-KW"/>
</dbReference>
<proteinExistence type="predicted"/>
<dbReference type="InterPro" id="IPR050227">
    <property type="entry name" value="Rab"/>
</dbReference>
<dbReference type="SMART" id="SM00175">
    <property type="entry name" value="RAB"/>
    <property type="match status" value="1"/>
</dbReference>
<dbReference type="InterPro" id="IPR005225">
    <property type="entry name" value="Small_GTP-bd"/>
</dbReference>
<dbReference type="SMART" id="SM00177">
    <property type="entry name" value="ARF"/>
    <property type="match status" value="1"/>
</dbReference>
<evidence type="ECO:0000313" key="4">
    <source>
        <dbReference type="Proteomes" id="UP001626550"/>
    </source>
</evidence>
<dbReference type="Gene3D" id="3.40.50.300">
    <property type="entry name" value="P-loop containing nucleotide triphosphate hydrolases"/>
    <property type="match status" value="1"/>
</dbReference>
<dbReference type="Pfam" id="PF00071">
    <property type="entry name" value="Ras"/>
    <property type="match status" value="1"/>
</dbReference>
<keyword evidence="4" id="KW-1185">Reference proteome</keyword>
<protein>
    <submittedName>
        <fullName evidence="3">ADP-ribosylation factor</fullName>
    </submittedName>
</protein>
<sequence>MPIVNICKRAKSIPISQDSVQSVFKVIFVGDSNVGKTTIIKHYALGEYSPMTAATVGVDYQIKTVQFDDNKAVLQLWDTAGQEKFRSITKQYFRKADGVVVVFDMTSVESFLHIRNWMECLHESAPENRTVMVLGNKKDLIEGMEPGSYVTVDQGLKMAAVSFSNPTLFLSNTHKFQGGCIQNFQGRFIFKQPAYS</sequence>
<dbReference type="Proteomes" id="UP001626550">
    <property type="component" value="Unassembled WGS sequence"/>
</dbReference>
<dbReference type="PROSITE" id="PS51419">
    <property type="entry name" value="RAB"/>
    <property type="match status" value="1"/>
</dbReference>
<dbReference type="PANTHER" id="PTHR47977">
    <property type="entry name" value="RAS-RELATED PROTEIN RAB"/>
    <property type="match status" value="1"/>
</dbReference>
<keyword evidence="2" id="KW-0342">GTP-binding</keyword>
<accession>A0ABD2PW52</accession>
<dbReference type="SMART" id="SM00173">
    <property type="entry name" value="RAS"/>
    <property type="match status" value="1"/>
</dbReference>
<dbReference type="PRINTS" id="PR00449">
    <property type="entry name" value="RASTRNSFRMNG"/>
</dbReference>
<evidence type="ECO:0000313" key="3">
    <source>
        <dbReference type="EMBL" id="KAL3311678.1"/>
    </source>
</evidence>
<comment type="caution">
    <text evidence="3">The sequence shown here is derived from an EMBL/GenBank/DDBJ whole genome shotgun (WGS) entry which is preliminary data.</text>
</comment>